<evidence type="ECO:0000313" key="2">
    <source>
        <dbReference type="EMBL" id="SDJ57323.1"/>
    </source>
</evidence>
<gene>
    <name evidence="1" type="ORF">AF333_16655</name>
    <name evidence="2" type="ORF">SAMN04487909_12127</name>
</gene>
<dbReference type="GeneID" id="42306801"/>
<reference evidence="1 3" key="1">
    <citation type="submission" date="2015-07" db="EMBL/GenBank/DDBJ databases">
        <title>Fjat-14205 dsm 2895.</title>
        <authorList>
            <person name="Liu B."/>
            <person name="Wang J."/>
            <person name="Zhu Y."/>
            <person name="Liu G."/>
            <person name="Chen Q."/>
            <person name="Chen Z."/>
            <person name="Lan J."/>
            <person name="Che J."/>
            <person name="Ge C."/>
            <person name="Shi H."/>
            <person name="Pan Z."/>
            <person name="Liu X."/>
        </authorList>
    </citation>
    <scope>NUCLEOTIDE SEQUENCE [LARGE SCALE GENOMIC DNA]</scope>
    <source>
        <strain evidence="1 3">DSM 2895</strain>
    </source>
</reference>
<dbReference type="EMBL" id="FNED01000021">
    <property type="protein sequence ID" value="SDJ57323.1"/>
    <property type="molecule type" value="Genomic_DNA"/>
</dbReference>
<dbReference type="PATRIC" id="fig|47500.9.peg.4827"/>
<evidence type="ECO:0000313" key="1">
    <source>
        <dbReference type="EMBL" id="KON96867.1"/>
    </source>
</evidence>
<accession>A0A0M0H569</accession>
<name>A0A0M0H569_ANEMI</name>
<dbReference type="Proteomes" id="UP000182836">
    <property type="component" value="Unassembled WGS sequence"/>
</dbReference>
<dbReference type="Pfam" id="PF10720">
    <property type="entry name" value="DUF2515"/>
    <property type="match status" value="1"/>
</dbReference>
<dbReference type="RefSeq" id="WP_043065237.1">
    <property type="nucleotide sequence ID" value="NZ_BJOA01000072.1"/>
</dbReference>
<dbReference type="STRING" id="47500.AF333_16655"/>
<dbReference type="Proteomes" id="UP000037269">
    <property type="component" value="Unassembled WGS sequence"/>
</dbReference>
<reference evidence="2 4" key="2">
    <citation type="submission" date="2016-10" db="EMBL/GenBank/DDBJ databases">
        <authorList>
            <person name="de Groot N.N."/>
        </authorList>
    </citation>
    <scope>NUCLEOTIDE SEQUENCE [LARGE SCALE GENOMIC DNA]</scope>
    <source>
        <strain evidence="2 4">DSM 2895</strain>
    </source>
</reference>
<dbReference type="EMBL" id="LGUG01000004">
    <property type="protein sequence ID" value="KON96867.1"/>
    <property type="molecule type" value="Genomic_DNA"/>
</dbReference>
<dbReference type="OrthoDB" id="2690514at2"/>
<evidence type="ECO:0000313" key="3">
    <source>
        <dbReference type="Proteomes" id="UP000037269"/>
    </source>
</evidence>
<evidence type="ECO:0008006" key="5">
    <source>
        <dbReference type="Google" id="ProtNLM"/>
    </source>
</evidence>
<sequence length="398" mass="47699">MGTGLAILRKRWENFKQSQIQPLLSIKKELKKKSKDLKDSFVSITELPLKDQQLIYQIKECTRQKNRNNVMRTMAYYDFYCRHPEIHWAFLGHMVSRNGGWNMTDLKGELLSRLLSEKEQQDYFRFLERGNWLIFQDVYPQFLLYEESLKRQTKLFYLLPYFYVSVFMQTLWNYFWDYGDCYLLAIGLVINEQSYLEKRVIQNAFYQKTVLKTIEFKLQDILSLNQILFPCYQEDKRGFEKPPKLIGQTLYHFVSLHERILLGKRLYTLLFGHSDVLKRISQWAAKHVHTGSRKDYWPHLFNDVKESVPGTSYEQQIKNCQLKPGTKRLYSPSLLHSWSNVQHEEAEVGDWFEDWKIMYYLINLKEEVDGEILHDYCKTLEKIEFAIMAQEKIFPSST</sequence>
<dbReference type="InterPro" id="IPR019658">
    <property type="entry name" value="DUF2515"/>
</dbReference>
<protein>
    <recommendedName>
        <fullName evidence="5">DUF2515 domain-containing protein</fullName>
    </recommendedName>
</protein>
<organism evidence="1 3">
    <name type="scientific">Aneurinibacillus migulanus</name>
    <name type="common">Bacillus migulanus</name>
    <dbReference type="NCBI Taxonomy" id="47500"/>
    <lineage>
        <taxon>Bacteria</taxon>
        <taxon>Bacillati</taxon>
        <taxon>Bacillota</taxon>
        <taxon>Bacilli</taxon>
        <taxon>Bacillales</taxon>
        <taxon>Paenibacillaceae</taxon>
        <taxon>Aneurinibacillus group</taxon>
        <taxon>Aneurinibacillus</taxon>
    </lineage>
</organism>
<dbReference type="AlphaFoldDB" id="A0A0M0H569"/>
<evidence type="ECO:0000313" key="4">
    <source>
        <dbReference type="Proteomes" id="UP000182836"/>
    </source>
</evidence>
<keyword evidence="3" id="KW-1185">Reference proteome</keyword>
<proteinExistence type="predicted"/>